<evidence type="ECO:0000313" key="1">
    <source>
        <dbReference type="EMBL" id="KKK52540.1"/>
    </source>
</evidence>
<dbReference type="AlphaFoldDB" id="A0A0F8WVV4"/>
<dbReference type="Pfam" id="PF13412">
    <property type="entry name" value="HTH_24"/>
    <property type="match status" value="1"/>
</dbReference>
<sequence>MSLIRQHGSAPKAEIAQKTGLSAQAVTVIINSLEAESLLIRKAPQRGRVGQPTIPFALNPDGAFGVGLKVGRRSFDLTLIDLVGNIR</sequence>
<dbReference type="InterPro" id="IPR036390">
    <property type="entry name" value="WH_DNA-bd_sf"/>
</dbReference>
<comment type="caution">
    <text evidence="1">The sequence shown here is derived from an EMBL/GenBank/DDBJ whole genome shotgun (WGS) entry which is preliminary data.</text>
</comment>
<gene>
    <name evidence="1" type="ORF">LCGC14_3103910</name>
</gene>
<proteinExistence type="predicted"/>
<reference evidence="1" key="1">
    <citation type="journal article" date="2015" name="Nature">
        <title>Complex archaea that bridge the gap between prokaryotes and eukaryotes.</title>
        <authorList>
            <person name="Spang A."/>
            <person name="Saw J.H."/>
            <person name="Jorgensen S.L."/>
            <person name="Zaremba-Niedzwiedzka K."/>
            <person name="Martijn J."/>
            <person name="Lind A.E."/>
            <person name="van Eijk R."/>
            <person name="Schleper C."/>
            <person name="Guy L."/>
            <person name="Ettema T.J."/>
        </authorList>
    </citation>
    <scope>NUCLEOTIDE SEQUENCE</scope>
</reference>
<dbReference type="InterPro" id="IPR036388">
    <property type="entry name" value="WH-like_DNA-bd_sf"/>
</dbReference>
<dbReference type="SUPFAM" id="SSF46785">
    <property type="entry name" value="Winged helix' DNA-binding domain"/>
    <property type="match status" value="1"/>
</dbReference>
<protein>
    <recommendedName>
        <fullName evidence="2">HTH marR-type domain-containing protein</fullName>
    </recommendedName>
</protein>
<dbReference type="EMBL" id="LAZR01066967">
    <property type="protein sequence ID" value="KKK52540.1"/>
    <property type="molecule type" value="Genomic_DNA"/>
</dbReference>
<organism evidence="1">
    <name type="scientific">marine sediment metagenome</name>
    <dbReference type="NCBI Taxonomy" id="412755"/>
    <lineage>
        <taxon>unclassified sequences</taxon>
        <taxon>metagenomes</taxon>
        <taxon>ecological metagenomes</taxon>
    </lineage>
</organism>
<dbReference type="Gene3D" id="1.10.10.10">
    <property type="entry name" value="Winged helix-like DNA-binding domain superfamily/Winged helix DNA-binding domain"/>
    <property type="match status" value="1"/>
</dbReference>
<evidence type="ECO:0008006" key="2">
    <source>
        <dbReference type="Google" id="ProtNLM"/>
    </source>
</evidence>
<feature type="non-terminal residue" evidence="1">
    <location>
        <position position="87"/>
    </location>
</feature>
<name>A0A0F8WVV4_9ZZZZ</name>
<accession>A0A0F8WVV4</accession>